<dbReference type="Proteomes" id="UP001189429">
    <property type="component" value="Unassembled WGS sequence"/>
</dbReference>
<protein>
    <submittedName>
        <fullName evidence="2">Uncharacterized protein</fullName>
    </submittedName>
</protein>
<name>A0ABN9X8J8_9DINO</name>
<reference evidence="2" key="1">
    <citation type="submission" date="2023-10" db="EMBL/GenBank/DDBJ databases">
        <authorList>
            <person name="Chen Y."/>
            <person name="Shah S."/>
            <person name="Dougan E. K."/>
            <person name="Thang M."/>
            <person name="Chan C."/>
        </authorList>
    </citation>
    <scope>NUCLEOTIDE SEQUENCE [LARGE SCALE GENOMIC DNA]</scope>
</reference>
<comment type="caution">
    <text evidence="2">The sequence shown here is derived from an EMBL/GenBank/DDBJ whole genome shotgun (WGS) entry which is preliminary data.</text>
</comment>
<proteinExistence type="predicted"/>
<keyword evidence="3" id="KW-1185">Reference proteome</keyword>
<evidence type="ECO:0000313" key="2">
    <source>
        <dbReference type="EMBL" id="CAK0894109.1"/>
    </source>
</evidence>
<gene>
    <name evidence="2" type="ORF">PCOR1329_LOCUS73243</name>
</gene>
<accession>A0ABN9X8J8</accession>
<dbReference type="EMBL" id="CAUYUJ010019847">
    <property type="protein sequence ID" value="CAK0894109.1"/>
    <property type="molecule type" value="Genomic_DNA"/>
</dbReference>
<sequence length="152" mass="16141">MVAFSLSENSSGLSAGSTAALTKQQTSLPSLLASVAPAGADSDDDDLGLQPPRRTSWPLGAAGRSSLVEFLLRCRRFFVTSDLRVPSSWGYRSPRAAPASRRALPRVRKVSWGRVRAAIVALTAPCGVAAFLRPALRQARSAHASSRGDQRP</sequence>
<evidence type="ECO:0000256" key="1">
    <source>
        <dbReference type="SAM" id="MobiDB-lite"/>
    </source>
</evidence>
<evidence type="ECO:0000313" key="3">
    <source>
        <dbReference type="Proteomes" id="UP001189429"/>
    </source>
</evidence>
<feature type="region of interest" description="Disordered" evidence="1">
    <location>
        <begin position="39"/>
        <end position="60"/>
    </location>
</feature>
<organism evidence="2 3">
    <name type="scientific">Prorocentrum cordatum</name>
    <dbReference type="NCBI Taxonomy" id="2364126"/>
    <lineage>
        <taxon>Eukaryota</taxon>
        <taxon>Sar</taxon>
        <taxon>Alveolata</taxon>
        <taxon>Dinophyceae</taxon>
        <taxon>Prorocentrales</taxon>
        <taxon>Prorocentraceae</taxon>
        <taxon>Prorocentrum</taxon>
    </lineage>
</organism>